<accession>A0A6L3ILR6</accession>
<protein>
    <recommendedName>
        <fullName evidence="2">HNH nuclease domain-containing protein</fullName>
    </recommendedName>
</protein>
<evidence type="ECO:0000256" key="1">
    <source>
        <dbReference type="SAM" id="MobiDB-lite"/>
    </source>
</evidence>
<dbReference type="Gene3D" id="3.90.75.20">
    <property type="match status" value="1"/>
</dbReference>
<evidence type="ECO:0000313" key="4">
    <source>
        <dbReference type="Proteomes" id="UP000481700"/>
    </source>
</evidence>
<dbReference type="Pfam" id="PF13392">
    <property type="entry name" value="HNH_3"/>
    <property type="match status" value="1"/>
</dbReference>
<dbReference type="SUPFAM" id="SSF54060">
    <property type="entry name" value="His-Me finger endonucleases"/>
    <property type="match status" value="1"/>
</dbReference>
<gene>
    <name evidence="3" type="ORF">F2Z07_23730</name>
</gene>
<organism evidence="3 4">
    <name type="scientific">Phocaeicola dorei</name>
    <dbReference type="NCBI Taxonomy" id="357276"/>
    <lineage>
        <taxon>Bacteria</taxon>
        <taxon>Pseudomonadati</taxon>
        <taxon>Bacteroidota</taxon>
        <taxon>Bacteroidia</taxon>
        <taxon>Bacteroidales</taxon>
        <taxon>Bacteroidaceae</taxon>
        <taxon>Phocaeicola</taxon>
    </lineage>
</organism>
<evidence type="ECO:0000259" key="2">
    <source>
        <dbReference type="SMART" id="SM00507"/>
    </source>
</evidence>
<dbReference type="InterPro" id="IPR010902">
    <property type="entry name" value="NUMOD4"/>
</dbReference>
<dbReference type="Pfam" id="PF07463">
    <property type="entry name" value="NUMOD4"/>
    <property type="match status" value="1"/>
</dbReference>
<feature type="non-terminal residue" evidence="3">
    <location>
        <position position="130"/>
    </location>
</feature>
<dbReference type="Proteomes" id="UP000481700">
    <property type="component" value="Unassembled WGS sequence"/>
</dbReference>
<proteinExistence type="predicted"/>
<comment type="caution">
    <text evidence="3">The sequence shown here is derived from an EMBL/GenBank/DDBJ whole genome shotgun (WGS) entry which is preliminary data.</text>
</comment>
<feature type="domain" description="HNH nuclease" evidence="2">
    <location>
        <begin position="54"/>
        <end position="102"/>
    </location>
</feature>
<dbReference type="InterPro" id="IPR044925">
    <property type="entry name" value="His-Me_finger_sf"/>
</dbReference>
<feature type="region of interest" description="Disordered" evidence="1">
    <location>
        <begin position="102"/>
        <end position="130"/>
    </location>
</feature>
<name>A0A6L3ILR6_9BACT</name>
<dbReference type="AlphaFoldDB" id="A0A6L3ILR6"/>
<dbReference type="SMART" id="SM00507">
    <property type="entry name" value="HNHc"/>
    <property type="match status" value="1"/>
</dbReference>
<reference evidence="3 4" key="1">
    <citation type="journal article" date="2019" name="Nat. Med.">
        <title>A library of human gut bacterial isolates paired with longitudinal multiomics data enables mechanistic microbiome research.</title>
        <authorList>
            <person name="Poyet M."/>
            <person name="Groussin M."/>
            <person name="Gibbons S.M."/>
            <person name="Avila-Pacheco J."/>
            <person name="Jiang X."/>
            <person name="Kearney S.M."/>
            <person name="Perrotta A.R."/>
            <person name="Berdy B."/>
            <person name="Zhao S."/>
            <person name="Lieberman T.D."/>
            <person name="Swanson P.K."/>
            <person name="Smith M."/>
            <person name="Roesemann S."/>
            <person name="Alexander J.E."/>
            <person name="Rich S.A."/>
            <person name="Livny J."/>
            <person name="Vlamakis H."/>
            <person name="Clish C."/>
            <person name="Bullock K."/>
            <person name="Deik A."/>
            <person name="Scott J."/>
            <person name="Pierce K.A."/>
            <person name="Xavier R.J."/>
            <person name="Alm E.J."/>
        </authorList>
    </citation>
    <scope>NUCLEOTIDE SEQUENCE [LARGE SCALE GENOMIC DNA]</scope>
    <source>
        <strain evidence="3 4">BIOML-A25</strain>
    </source>
</reference>
<dbReference type="GO" id="GO:0016788">
    <property type="term" value="F:hydrolase activity, acting on ester bonds"/>
    <property type="evidence" value="ECO:0007669"/>
    <property type="project" value="InterPro"/>
</dbReference>
<dbReference type="EMBL" id="VVZV01000096">
    <property type="protein sequence ID" value="KAA5311709.1"/>
    <property type="molecule type" value="Genomic_DNA"/>
</dbReference>
<dbReference type="InterPro" id="IPR003615">
    <property type="entry name" value="HNH_nuc"/>
</dbReference>
<evidence type="ECO:0000313" key="3">
    <source>
        <dbReference type="EMBL" id="KAA5311709.1"/>
    </source>
</evidence>
<sequence length="130" mass="15072">MLFDLKNDMEEIWKTVKGYNGYYQVSNTGKVRNPNKVLTPNVGVKNGYVYVTLRKDKRLLHRIVAETFIPNPFNKPEVDHINGIRTDNNVCNLRWVTRTENNNNPITKSRFSKSAKGKVINAETKKRMSM</sequence>